<feature type="signal peptide" evidence="7">
    <location>
        <begin position="1"/>
        <end position="27"/>
    </location>
</feature>
<keyword evidence="3" id="KW-0249">Electron transport</keyword>
<evidence type="ECO:0000256" key="6">
    <source>
        <dbReference type="SAM" id="MobiDB-lite"/>
    </source>
</evidence>
<dbReference type="AlphaFoldDB" id="A0AAV6NLV1"/>
<gene>
    <name evidence="9" type="primary">BCB</name>
    <name evidence="9" type="ORF">SDJN03_09168</name>
</gene>
<feature type="non-terminal residue" evidence="9">
    <location>
        <position position="1"/>
    </location>
</feature>
<keyword evidence="7" id="KW-0732">Signal</keyword>
<evidence type="ECO:0000259" key="8">
    <source>
        <dbReference type="PROSITE" id="PS51485"/>
    </source>
</evidence>
<dbReference type="PANTHER" id="PTHR33021">
    <property type="entry name" value="BLUE COPPER PROTEIN"/>
    <property type="match status" value="1"/>
</dbReference>
<evidence type="ECO:0000256" key="4">
    <source>
        <dbReference type="ARBA" id="ARBA00023008"/>
    </source>
</evidence>
<dbReference type="EMBL" id="JAGKQH010000005">
    <property type="protein sequence ID" value="KAG6599390.1"/>
    <property type="molecule type" value="Genomic_DNA"/>
</dbReference>
<evidence type="ECO:0000313" key="10">
    <source>
        <dbReference type="Proteomes" id="UP000685013"/>
    </source>
</evidence>
<evidence type="ECO:0000313" key="9">
    <source>
        <dbReference type="EMBL" id="KAG6599390.1"/>
    </source>
</evidence>
<evidence type="ECO:0000256" key="5">
    <source>
        <dbReference type="ARBA" id="ARBA00023180"/>
    </source>
</evidence>
<protein>
    <submittedName>
        <fullName evidence="9">Blue copper protein</fullName>
    </submittedName>
</protein>
<dbReference type="Pfam" id="PF02298">
    <property type="entry name" value="Cu_bind_like"/>
    <property type="match status" value="1"/>
</dbReference>
<comment type="caution">
    <text evidence="9">The sequence shown here is derived from an EMBL/GenBank/DDBJ whole genome shotgun (WGS) entry which is preliminary data.</text>
</comment>
<evidence type="ECO:0000256" key="7">
    <source>
        <dbReference type="SAM" id="SignalP"/>
    </source>
</evidence>
<dbReference type="PROSITE" id="PS51485">
    <property type="entry name" value="PHYTOCYANIN"/>
    <property type="match status" value="1"/>
</dbReference>
<feature type="chain" id="PRO_5043439832" evidence="7">
    <location>
        <begin position="28"/>
        <end position="201"/>
    </location>
</feature>
<dbReference type="InterPro" id="IPR039391">
    <property type="entry name" value="Phytocyanin-like"/>
</dbReference>
<dbReference type="GO" id="GO:0009055">
    <property type="term" value="F:electron transfer activity"/>
    <property type="evidence" value="ECO:0007669"/>
    <property type="project" value="InterPro"/>
</dbReference>
<organism evidence="9 10">
    <name type="scientific">Cucurbita argyrosperma subsp. sororia</name>
    <dbReference type="NCBI Taxonomy" id="37648"/>
    <lineage>
        <taxon>Eukaryota</taxon>
        <taxon>Viridiplantae</taxon>
        <taxon>Streptophyta</taxon>
        <taxon>Embryophyta</taxon>
        <taxon>Tracheophyta</taxon>
        <taxon>Spermatophyta</taxon>
        <taxon>Magnoliopsida</taxon>
        <taxon>eudicotyledons</taxon>
        <taxon>Gunneridae</taxon>
        <taxon>Pentapetalae</taxon>
        <taxon>rosids</taxon>
        <taxon>fabids</taxon>
        <taxon>Cucurbitales</taxon>
        <taxon>Cucurbitaceae</taxon>
        <taxon>Cucurbiteae</taxon>
        <taxon>Cucurbita</taxon>
    </lineage>
</organism>
<evidence type="ECO:0000256" key="3">
    <source>
        <dbReference type="ARBA" id="ARBA00022982"/>
    </source>
</evidence>
<keyword evidence="1" id="KW-0813">Transport</keyword>
<dbReference type="FunFam" id="2.60.40.420:FF:000003">
    <property type="entry name" value="Blue copper"/>
    <property type="match status" value="1"/>
</dbReference>
<keyword evidence="5" id="KW-0325">Glycoprotein</keyword>
<accession>A0AAV6NLV1</accession>
<feature type="domain" description="Phytocyanin" evidence="8">
    <location>
        <begin position="28"/>
        <end position="133"/>
    </location>
</feature>
<proteinExistence type="predicted"/>
<dbReference type="Proteomes" id="UP000685013">
    <property type="component" value="Chromosome 5"/>
</dbReference>
<feature type="region of interest" description="Disordered" evidence="6">
    <location>
        <begin position="132"/>
        <end position="183"/>
    </location>
</feature>
<dbReference type="GO" id="GO:0005886">
    <property type="term" value="C:plasma membrane"/>
    <property type="evidence" value="ECO:0007669"/>
    <property type="project" value="TreeGrafter"/>
</dbReference>
<dbReference type="InterPro" id="IPR003245">
    <property type="entry name" value="Phytocyanin_dom"/>
</dbReference>
<feature type="compositionally biased region" description="Low complexity" evidence="6">
    <location>
        <begin position="133"/>
        <end position="150"/>
    </location>
</feature>
<evidence type="ECO:0000256" key="2">
    <source>
        <dbReference type="ARBA" id="ARBA00022723"/>
    </source>
</evidence>
<feature type="compositionally biased region" description="Low complexity" evidence="6">
    <location>
        <begin position="158"/>
        <end position="171"/>
    </location>
</feature>
<keyword evidence="4" id="KW-0186">Copper</keyword>
<sequence length="201" mass="20949">MAVGFNRTAILLLLLLMAAASWQCSSAATYTVGDALGWTVPPISTVYSEWASDKTFVVGDILVFNFVNERHDVTEVTEVTKGSYNSCNGSNPISVETKSPARITLASTGDHHFMCSFLSHCNDGQKLSITVRATSSSAPSPSPSLTAGLTAPPPSIATPPSDNIPSTLSPTTAPPPPSTATSLRASTFSTSILAVVVALVY</sequence>
<reference evidence="9 10" key="1">
    <citation type="journal article" date="2021" name="Hortic Res">
        <title>The domestication of Cucurbita argyrosperma as revealed by the genome of its wild relative.</title>
        <authorList>
            <person name="Barrera-Redondo J."/>
            <person name="Sanchez-de la Vega G."/>
            <person name="Aguirre-Liguori J.A."/>
            <person name="Castellanos-Morales G."/>
            <person name="Gutierrez-Guerrero Y.T."/>
            <person name="Aguirre-Dugua X."/>
            <person name="Aguirre-Planter E."/>
            <person name="Tenaillon M.I."/>
            <person name="Lira-Saade R."/>
            <person name="Eguiarte L.E."/>
        </authorList>
    </citation>
    <scope>NUCLEOTIDE SEQUENCE [LARGE SCALE GENOMIC DNA]</scope>
    <source>
        <strain evidence="9">JBR-2021</strain>
    </source>
</reference>
<keyword evidence="2" id="KW-0479">Metal-binding</keyword>
<keyword evidence="10" id="KW-1185">Reference proteome</keyword>
<dbReference type="PANTHER" id="PTHR33021:SF488">
    <property type="entry name" value="PHYTOCYANIN DOMAIN-CONTAINING PROTEIN"/>
    <property type="match status" value="1"/>
</dbReference>
<dbReference type="GO" id="GO:0046872">
    <property type="term" value="F:metal ion binding"/>
    <property type="evidence" value="ECO:0007669"/>
    <property type="project" value="UniProtKB-KW"/>
</dbReference>
<evidence type="ECO:0000256" key="1">
    <source>
        <dbReference type="ARBA" id="ARBA00022448"/>
    </source>
</evidence>
<name>A0AAV6NLV1_9ROSI</name>